<evidence type="ECO:0000313" key="2">
    <source>
        <dbReference type="EMBL" id="KOG89814.1"/>
    </source>
</evidence>
<feature type="domain" description="HTH cro/C1-type" evidence="1">
    <location>
        <begin position="17"/>
        <end position="70"/>
    </location>
</feature>
<organism evidence="2 3">
    <name type="scientific">Streptomyces varsoviensis</name>
    <dbReference type="NCBI Taxonomy" id="67373"/>
    <lineage>
        <taxon>Bacteria</taxon>
        <taxon>Bacillati</taxon>
        <taxon>Actinomycetota</taxon>
        <taxon>Actinomycetes</taxon>
        <taxon>Kitasatosporales</taxon>
        <taxon>Streptomycetaceae</taxon>
        <taxon>Streptomyces</taxon>
    </lineage>
</organism>
<gene>
    <name evidence="2" type="ORF">ADK38_12195</name>
</gene>
<dbReference type="InterPro" id="IPR001387">
    <property type="entry name" value="Cro/C1-type_HTH"/>
</dbReference>
<reference evidence="2 3" key="1">
    <citation type="submission" date="2015-07" db="EMBL/GenBank/DDBJ databases">
        <authorList>
            <person name="Ju K.-S."/>
            <person name="Doroghazi J.R."/>
            <person name="Metcalf W.W."/>
        </authorList>
    </citation>
    <scope>NUCLEOTIDE SEQUENCE [LARGE SCALE GENOMIC DNA]</scope>
    <source>
        <strain evidence="2 3">NRRL B-3589</strain>
    </source>
</reference>
<proteinExistence type="predicted"/>
<dbReference type="Gene3D" id="1.10.260.40">
    <property type="entry name" value="lambda repressor-like DNA-binding domains"/>
    <property type="match status" value="1"/>
</dbReference>
<name>A0ABR5J8W7_9ACTN</name>
<protein>
    <submittedName>
        <fullName evidence="2">DNA-binding protein</fullName>
    </submittedName>
</protein>
<keyword evidence="2" id="KW-0238">DNA-binding</keyword>
<dbReference type="InterPro" id="IPR010982">
    <property type="entry name" value="Lambda_DNA-bd_dom_sf"/>
</dbReference>
<dbReference type="Proteomes" id="UP000037020">
    <property type="component" value="Unassembled WGS sequence"/>
</dbReference>
<dbReference type="CDD" id="cd00093">
    <property type="entry name" value="HTH_XRE"/>
    <property type="match status" value="1"/>
</dbReference>
<evidence type="ECO:0000259" key="1">
    <source>
        <dbReference type="PROSITE" id="PS50943"/>
    </source>
</evidence>
<dbReference type="Pfam" id="PF13560">
    <property type="entry name" value="HTH_31"/>
    <property type="match status" value="1"/>
</dbReference>
<evidence type="ECO:0000313" key="3">
    <source>
        <dbReference type="Proteomes" id="UP000037020"/>
    </source>
</evidence>
<dbReference type="GO" id="GO:0003677">
    <property type="term" value="F:DNA binding"/>
    <property type="evidence" value="ECO:0007669"/>
    <property type="project" value="UniProtKB-KW"/>
</dbReference>
<dbReference type="Pfam" id="PF19054">
    <property type="entry name" value="DUF5753"/>
    <property type="match status" value="1"/>
</dbReference>
<accession>A0ABR5J8W7</accession>
<comment type="caution">
    <text evidence="2">The sequence shown here is derived from an EMBL/GenBank/DDBJ whole genome shotgun (WGS) entry which is preliminary data.</text>
</comment>
<sequence>MTVRKSLTSRQKYGQELRLRRQESDLTQEELSEVVVCSPSLISHIEAGRRLPSPEDAQRLDQVLKTNGWFSRWLEDLEARYADHFAVAAELEGQAIEIREHAATLIPGLLQTEAYARAVFTAFSPNYVADELDKRVINRTERSRILDNPTSPVMWTLLDEAVLRRPVGGPAVMAAQLGRLADMADNGRLRLHVIPFAVGAHALMESMLSLMAFADTAPVAYVEGVLTGTSMDDPALVFKCRSAYDLAISEALSQADSLALIRATAEEYRHDQ</sequence>
<dbReference type="SMART" id="SM00530">
    <property type="entry name" value="HTH_XRE"/>
    <property type="match status" value="1"/>
</dbReference>
<dbReference type="RefSeq" id="WP_030887365.1">
    <property type="nucleotide sequence ID" value="NZ_JBIRHZ010000002.1"/>
</dbReference>
<keyword evidence="3" id="KW-1185">Reference proteome</keyword>
<dbReference type="EMBL" id="LGUT01001022">
    <property type="protein sequence ID" value="KOG89814.1"/>
    <property type="molecule type" value="Genomic_DNA"/>
</dbReference>
<dbReference type="PROSITE" id="PS50943">
    <property type="entry name" value="HTH_CROC1"/>
    <property type="match status" value="1"/>
</dbReference>
<dbReference type="InterPro" id="IPR043917">
    <property type="entry name" value="DUF5753"/>
</dbReference>
<dbReference type="SUPFAM" id="SSF47413">
    <property type="entry name" value="lambda repressor-like DNA-binding domains"/>
    <property type="match status" value="1"/>
</dbReference>